<keyword evidence="2" id="KW-1185">Reference proteome</keyword>
<sequence length="216" mass="23359">MMRAMAGFSLLEVLLAMSLGLLLLLGGSRIFIGALHSWQAQQAAAGLQEDARLVLHRLARDIRMAGSFGCLRQEATTFADAATASVFAQPVGLEVASDGNLRSLTLVSAQAGELGGRHDWTLLTDCQTRAQVVAGNASPGPGMFAIPVREQLYRLDADRLRLRSGGANAVLVDNVRRFEVRRDDDRIKLGLTLGDPGQRVRAQTYELVVALRNPRP</sequence>
<evidence type="ECO:0000313" key="2">
    <source>
        <dbReference type="Proteomes" id="UP000198407"/>
    </source>
</evidence>
<dbReference type="AlphaFoldDB" id="A0A238ZW52"/>
<proteinExistence type="predicted"/>
<reference evidence="2" key="1">
    <citation type="submission" date="2017-06" db="EMBL/GenBank/DDBJ databases">
        <authorList>
            <person name="Varghese N."/>
            <person name="Submissions S."/>
        </authorList>
    </citation>
    <scope>NUCLEOTIDE SEQUENCE [LARGE SCALE GENOMIC DNA]</scope>
    <source>
        <strain evidence="2">DSM 22348</strain>
    </source>
</reference>
<accession>A0A238ZW52</accession>
<organism evidence="1 2">
    <name type="scientific">Pseudomonas japonica</name>
    <dbReference type="NCBI Taxonomy" id="256466"/>
    <lineage>
        <taxon>Bacteria</taxon>
        <taxon>Pseudomonadati</taxon>
        <taxon>Pseudomonadota</taxon>
        <taxon>Gammaproteobacteria</taxon>
        <taxon>Pseudomonadales</taxon>
        <taxon>Pseudomonadaceae</taxon>
        <taxon>Pseudomonas</taxon>
    </lineage>
</organism>
<evidence type="ECO:0000313" key="1">
    <source>
        <dbReference type="EMBL" id="SNR87570.1"/>
    </source>
</evidence>
<dbReference type="STRING" id="1215104.GCA_000730585_01610"/>
<gene>
    <name evidence="1" type="ORF">SAMN05444352_10114</name>
</gene>
<protein>
    <submittedName>
        <fullName evidence="1">Type IV pilus assembly protein PilW</fullName>
    </submittedName>
</protein>
<dbReference type="Proteomes" id="UP000198407">
    <property type="component" value="Unassembled WGS sequence"/>
</dbReference>
<name>A0A238ZW52_9PSED</name>
<dbReference type="EMBL" id="FZOL01000001">
    <property type="protein sequence ID" value="SNR87570.1"/>
    <property type="molecule type" value="Genomic_DNA"/>
</dbReference>